<dbReference type="GeneID" id="95614543"/>
<accession>A0A5J6JL84</accession>
<dbReference type="AlphaFoldDB" id="A0A5J6JL84"/>
<evidence type="ECO:0000313" key="2">
    <source>
        <dbReference type="EMBL" id="QEV48546.1"/>
    </source>
</evidence>
<dbReference type="RefSeq" id="WP_099893979.1">
    <property type="nucleotide sequence ID" value="NZ_BNBW01000003.1"/>
</dbReference>
<keyword evidence="1" id="KW-0732">Signal</keyword>
<organism evidence="2 3">
    <name type="scientific">Streptomyces vinaceus</name>
    <dbReference type="NCBI Taxonomy" id="1960"/>
    <lineage>
        <taxon>Bacteria</taxon>
        <taxon>Bacillati</taxon>
        <taxon>Actinomycetota</taxon>
        <taxon>Actinomycetes</taxon>
        <taxon>Kitasatosporales</taxon>
        <taxon>Streptomycetaceae</taxon>
        <taxon>Streptomyces</taxon>
    </lineage>
</organism>
<sequence>MRPSARIPSVLAGFVLVAGGAFFAAPAAGAAAPTSVQQCEQYITQHGKQLKDGVGQACYEGQIGNQTSCAASLKAIGFSSDVASGACRAAH</sequence>
<proteinExistence type="predicted"/>
<gene>
    <name evidence="2" type="ORF">CP980_28790</name>
</gene>
<evidence type="ECO:0000313" key="3">
    <source>
        <dbReference type="Proteomes" id="UP000325563"/>
    </source>
</evidence>
<evidence type="ECO:0000256" key="1">
    <source>
        <dbReference type="SAM" id="SignalP"/>
    </source>
</evidence>
<feature type="chain" id="PRO_5023808401" evidence="1">
    <location>
        <begin position="31"/>
        <end position="91"/>
    </location>
</feature>
<protein>
    <submittedName>
        <fullName evidence="2">Uncharacterized protein</fullName>
    </submittedName>
</protein>
<name>A0A5J6JL84_STRVI</name>
<feature type="signal peptide" evidence="1">
    <location>
        <begin position="1"/>
        <end position="30"/>
    </location>
</feature>
<dbReference type="EMBL" id="CP023692">
    <property type="protein sequence ID" value="QEV48546.1"/>
    <property type="molecule type" value="Genomic_DNA"/>
</dbReference>
<dbReference type="KEGG" id="svn:CP980_28790"/>
<reference evidence="2 3" key="1">
    <citation type="submission" date="2017-09" db="EMBL/GenBank/DDBJ databases">
        <authorList>
            <person name="Lee N."/>
            <person name="Cho B.-K."/>
        </authorList>
    </citation>
    <scope>NUCLEOTIDE SEQUENCE [LARGE SCALE GENOMIC DNA]</scope>
    <source>
        <strain evidence="2 3">ATCC 27476</strain>
    </source>
</reference>
<dbReference type="Proteomes" id="UP000325563">
    <property type="component" value="Chromosome"/>
</dbReference>
<keyword evidence="3" id="KW-1185">Reference proteome</keyword>